<reference evidence="3" key="1">
    <citation type="submission" date="2014-03" db="EMBL/GenBank/DDBJ databases">
        <authorList>
            <person name="Aksoy S."/>
            <person name="Warren W."/>
            <person name="Wilson R.K."/>
        </authorList>
    </citation>
    <scope>NUCLEOTIDE SEQUENCE [LARGE SCALE GENOMIC DNA]</scope>
    <source>
        <strain evidence="3">IAEA</strain>
    </source>
</reference>
<dbReference type="AlphaFoldDB" id="A0A1A9Z531"/>
<feature type="region of interest" description="Disordered" evidence="1">
    <location>
        <begin position="96"/>
        <end position="122"/>
    </location>
</feature>
<evidence type="ECO:0000256" key="1">
    <source>
        <dbReference type="SAM" id="MobiDB-lite"/>
    </source>
</evidence>
<organism evidence="2 3">
    <name type="scientific">Glossina pallidipes</name>
    <name type="common">Tsetse fly</name>
    <dbReference type="NCBI Taxonomy" id="7398"/>
    <lineage>
        <taxon>Eukaryota</taxon>
        <taxon>Metazoa</taxon>
        <taxon>Ecdysozoa</taxon>
        <taxon>Arthropoda</taxon>
        <taxon>Hexapoda</taxon>
        <taxon>Insecta</taxon>
        <taxon>Pterygota</taxon>
        <taxon>Neoptera</taxon>
        <taxon>Endopterygota</taxon>
        <taxon>Diptera</taxon>
        <taxon>Brachycera</taxon>
        <taxon>Muscomorpha</taxon>
        <taxon>Hippoboscoidea</taxon>
        <taxon>Glossinidae</taxon>
        <taxon>Glossina</taxon>
    </lineage>
</organism>
<evidence type="ECO:0000313" key="3">
    <source>
        <dbReference type="Proteomes" id="UP000092445"/>
    </source>
</evidence>
<reference evidence="2" key="2">
    <citation type="submission" date="2020-05" db="UniProtKB">
        <authorList>
            <consortium name="EnsemblMetazoa"/>
        </authorList>
    </citation>
    <scope>IDENTIFICATION</scope>
    <source>
        <strain evidence="2">IAEA</strain>
    </source>
</reference>
<name>A0A1A9Z531_GLOPL</name>
<keyword evidence="3" id="KW-1185">Reference proteome</keyword>
<sequence>MINKETTSNIIDNRRYFVRQKKRERRKGLREKPLDFSRQQFKCVHNQFRFTNVVKTYDHHNDHCGHGQDSGIYCFSYCHYILVKYKSCHTTVFNNDNDNRASDDVGDHDDDNGDDRIESVRI</sequence>
<dbReference type="VEuPathDB" id="VectorBase:GPAI004154"/>
<proteinExistence type="predicted"/>
<dbReference type="Proteomes" id="UP000092445">
    <property type="component" value="Unassembled WGS sequence"/>
</dbReference>
<dbReference type="EnsemblMetazoa" id="GPAI004154-RA">
    <property type="protein sequence ID" value="GPAI004154-PA"/>
    <property type="gene ID" value="GPAI004154"/>
</dbReference>
<protein>
    <submittedName>
        <fullName evidence="2">Uncharacterized protein</fullName>
    </submittedName>
</protein>
<evidence type="ECO:0000313" key="2">
    <source>
        <dbReference type="EnsemblMetazoa" id="GPAI004154-PA"/>
    </source>
</evidence>
<accession>A0A1A9Z531</accession>